<dbReference type="EMBL" id="SRLO01000434">
    <property type="protein sequence ID" value="TNN56196.1"/>
    <property type="molecule type" value="Genomic_DNA"/>
</dbReference>
<evidence type="ECO:0000313" key="2">
    <source>
        <dbReference type="Proteomes" id="UP000314294"/>
    </source>
</evidence>
<organism evidence="1 2">
    <name type="scientific">Liparis tanakae</name>
    <name type="common">Tanaka's snailfish</name>
    <dbReference type="NCBI Taxonomy" id="230148"/>
    <lineage>
        <taxon>Eukaryota</taxon>
        <taxon>Metazoa</taxon>
        <taxon>Chordata</taxon>
        <taxon>Craniata</taxon>
        <taxon>Vertebrata</taxon>
        <taxon>Euteleostomi</taxon>
        <taxon>Actinopterygii</taxon>
        <taxon>Neopterygii</taxon>
        <taxon>Teleostei</taxon>
        <taxon>Neoteleostei</taxon>
        <taxon>Acanthomorphata</taxon>
        <taxon>Eupercaria</taxon>
        <taxon>Perciformes</taxon>
        <taxon>Cottioidei</taxon>
        <taxon>Cottales</taxon>
        <taxon>Liparidae</taxon>
        <taxon>Liparis</taxon>
    </lineage>
</organism>
<dbReference type="AlphaFoldDB" id="A0A4Z2GRU2"/>
<keyword evidence="2" id="KW-1185">Reference proteome</keyword>
<evidence type="ECO:0000313" key="1">
    <source>
        <dbReference type="EMBL" id="TNN56196.1"/>
    </source>
</evidence>
<gene>
    <name evidence="1" type="ORF">EYF80_033572</name>
</gene>
<reference evidence="1 2" key="1">
    <citation type="submission" date="2019-03" db="EMBL/GenBank/DDBJ databases">
        <title>First draft genome of Liparis tanakae, snailfish: a comprehensive survey of snailfish specific genes.</title>
        <authorList>
            <person name="Kim W."/>
            <person name="Song I."/>
            <person name="Jeong J.-H."/>
            <person name="Kim D."/>
            <person name="Kim S."/>
            <person name="Ryu S."/>
            <person name="Song J.Y."/>
            <person name="Lee S.K."/>
        </authorList>
    </citation>
    <scope>NUCLEOTIDE SEQUENCE [LARGE SCALE GENOMIC DNA]</scope>
    <source>
        <tissue evidence="1">Muscle</tissue>
    </source>
</reference>
<sequence length="72" mass="7627">MSAVRLRDSLVVVCGSRPPVPSEASRPGAVIQCHVSPPGFFSFHLQKNLPNKEGRVQRASELQVTVTGGSGV</sequence>
<proteinExistence type="predicted"/>
<dbReference type="Proteomes" id="UP000314294">
    <property type="component" value="Unassembled WGS sequence"/>
</dbReference>
<protein>
    <submittedName>
        <fullName evidence="1">Uncharacterized protein</fullName>
    </submittedName>
</protein>
<accession>A0A4Z2GRU2</accession>
<name>A0A4Z2GRU2_9TELE</name>
<comment type="caution">
    <text evidence="1">The sequence shown here is derived from an EMBL/GenBank/DDBJ whole genome shotgun (WGS) entry which is preliminary data.</text>
</comment>